<accession>A0A6J4I0U1</accession>
<keyword evidence="3 8" id="KW-0813">Transport</keyword>
<proteinExistence type="inferred from homology"/>
<dbReference type="GO" id="GO:0140359">
    <property type="term" value="F:ABC-type transporter activity"/>
    <property type="evidence" value="ECO:0007669"/>
    <property type="project" value="InterPro"/>
</dbReference>
<comment type="caution">
    <text evidence="8">Lacks conserved residue(s) required for the propagation of feature annotation.</text>
</comment>
<reference evidence="10" key="1">
    <citation type="submission" date="2020-02" db="EMBL/GenBank/DDBJ databases">
        <authorList>
            <person name="Meier V. D."/>
        </authorList>
    </citation>
    <scope>NUCLEOTIDE SEQUENCE</scope>
    <source>
        <strain evidence="10">AVDCRST_MAG42</strain>
    </source>
</reference>
<keyword evidence="7 8" id="KW-0472">Membrane</keyword>
<dbReference type="InterPro" id="IPR000412">
    <property type="entry name" value="ABC_2_transport"/>
</dbReference>
<evidence type="ECO:0000256" key="6">
    <source>
        <dbReference type="ARBA" id="ARBA00022989"/>
    </source>
</evidence>
<dbReference type="PANTHER" id="PTHR30294">
    <property type="entry name" value="MEMBRANE COMPONENT OF ABC TRANSPORTER YHHJ-RELATED"/>
    <property type="match status" value="1"/>
</dbReference>
<comment type="subcellular location">
    <subcellularLocation>
        <location evidence="1 8">Cell membrane</location>
        <topology evidence="1 8">Multi-pass membrane protein</topology>
    </subcellularLocation>
</comment>
<feature type="transmembrane region" description="Helical" evidence="8">
    <location>
        <begin position="283"/>
        <end position="304"/>
    </location>
</feature>
<dbReference type="EMBL" id="CADCTA010000062">
    <property type="protein sequence ID" value="CAA9239057.1"/>
    <property type="molecule type" value="Genomic_DNA"/>
</dbReference>
<comment type="similarity">
    <text evidence="2 8">Belongs to the ABC-2 integral membrane protein family.</text>
</comment>
<dbReference type="InterPro" id="IPR047817">
    <property type="entry name" value="ABC2_TM_bact-type"/>
</dbReference>
<feature type="transmembrane region" description="Helical" evidence="8">
    <location>
        <begin position="311"/>
        <end position="332"/>
    </location>
</feature>
<dbReference type="PRINTS" id="PR00164">
    <property type="entry name" value="ABC2TRNSPORT"/>
</dbReference>
<dbReference type="InterPro" id="IPR051449">
    <property type="entry name" value="ABC-2_transporter_component"/>
</dbReference>
<evidence type="ECO:0000259" key="9">
    <source>
        <dbReference type="PROSITE" id="PS51012"/>
    </source>
</evidence>
<evidence type="ECO:0000256" key="5">
    <source>
        <dbReference type="ARBA" id="ARBA00022692"/>
    </source>
</evidence>
<dbReference type="PANTHER" id="PTHR30294:SF29">
    <property type="entry name" value="MULTIDRUG ABC TRANSPORTER PERMEASE YBHS-RELATED"/>
    <property type="match status" value="1"/>
</dbReference>
<dbReference type="Pfam" id="PF12698">
    <property type="entry name" value="ABC2_membrane_3"/>
    <property type="match status" value="1"/>
</dbReference>
<organism evidence="10">
    <name type="scientific">uncultured Chthoniobacterales bacterium</name>
    <dbReference type="NCBI Taxonomy" id="1836801"/>
    <lineage>
        <taxon>Bacteria</taxon>
        <taxon>Pseudomonadati</taxon>
        <taxon>Verrucomicrobiota</taxon>
        <taxon>Spartobacteria</taxon>
        <taxon>Chthoniobacterales</taxon>
        <taxon>environmental samples</taxon>
    </lineage>
</organism>
<feature type="domain" description="ABC transmembrane type-2" evidence="9">
    <location>
        <begin position="168"/>
        <end position="393"/>
    </location>
</feature>
<name>A0A6J4I0U1_9BACT</name>
<keyword evidence="6 8" id="KW-1133">Transmembrane helix</keyword>
<sequence>MNRSSIAAIASVARKEFLHIYRDRRVLILLLLLPPLFTLMFGHAFEVGEMTDAPALLINGDDTPRTQRFVDRALANKTFKWRTQAPGATPETDLLGQGVRAALVVPAGWSEGLANGKPIPLRLYLDASDTNIAPQLLGSVQQTMGEFQLGERQEIIDALPDEVFDLAEKLPLDVRQQFVSAMEPWSIEEKMLYNPKKRFIDYVLPGIIGLILQLLTVTLMASTIARERESGTLYQLIVTSLQRGEIVIGKVLPYLAISLGLILVIVLLAGWHFRVEFYQPGVLALICFLFLLCSLGMGLVISAISRTQTQAIQFSVFFLLPVFVLSGAFAPLEQLPAAIRWISELFPLTHFCRAFRLVNLYHAPLSFYAPSLLALCAGTLITFVGAAFLLRRIEE</sequence>
<evidence type="ECO:0000256" key="1">
    <source>
        <dbReference type="ARBA" id="ARBA00004651"/>
    </source>
</evidence>
<dbReference type="PROSITE" id="PS51012">
    <property type="entry name" value="ABC_TM2"/>
    <property type="match status" value="1"/>
</dbReference>
<feature type="transmembrane region" description="Helical" evidence="8">
    <location>
        <begin position="202"/>
        <end position="225"/>
    </location>
</feature>
<evidence type="ECO:0000256" key="4">
    <source>
        <dbReference type="ARBA" id="ARBA00022475"/>
    </source>
</evidence>
<evidence type="ECO:0000256" key="8">
    <source>
        <dbReference type="RuleBase" id="RU361157"/>
    </source>
</evidence>
<dbReference type="InterPro" id="IPR013525">
    <property type="entry name" value="ABC2_TM"/>
</dbReference>
<keyword evidence="5 8" id="KW-0812">Transmembrane</keyword>
<feature type="transmembrane region" description="Helical" evidence="8">
    <location>
        <begin position="367"/>
        <end position="390"/>
    </location>
</feature>
<gene>
    <name evidence="10" type="ORF">AVDCRST_MAG42-1599</name>
</gene>
<keyword evidence="4 8" id="KW-1003">Cell membrane</keyword>
<protein>
    <recommendedName>
        <fullName evidence="8">Transport permease protein</fullName>
    </recommendedName>
</protein>
<evidence type="ECO:0000313" key="10">
    <source>
        <dbReference type="EMBL" id="CAA9239057.1"/>
    </source>
</evidence>
<evidence type="ECO:0000256" key="2">
    <source>
        <dbReference type="ARBA" id="ARBA00007783"/>
    </source>
</evidence>
<evidence type="ECO:0000256" key="3">
    <source>
        <dbReference type="ARBA" id="ARBA00022448"/>
    </source>
</evidence>
<dbReference type="GO" id="GO:0043190">
    <property type="term" value="C:ATP-binding cassette (ABC) transporter complex"/>
    <property type="evidence" value="ECO:0007669"/>
    <property type="project" value="InterPro"/>
</dbReference>
<evidence type="ECO:0000256" key="7">
    <source>
        <dbReference type="ARBA" id="ARBA00023136"/>
    </source>
</evidence>
<dbReference type="AlphaFoldDB" id="A0A6J4I0U1"/>
<feature type="transmembrane region" description="Helical" evidence="8">
    <location>
        <begin position="251"/>
        <end position="271"/>
    </location>
</feature>